<dbReference type="Gene3D" id="2.60.40.10">
    <property type="entry name" value="Immunoglobulins"/>
    <property type="match status" value="2"/>
</dbReference>
<dbReference type="PRINTS" id="PR00132">
    <property type="entry name" value="GLHYDRLASE2"/>
</dbReference>
<dbReference type="Pfam" id="PF02837">
    <property type="entry name" value="Glyco_hydro_2_N"/>
    <property type="match status" value="1"/>
</dbReference>
<dbReference type="SUPFAM" id="SSF49303">
    <property type="entry name" value="beta-Galactosidase/glucuronidase domain"/>
    <property type="match status" value="1"/>
</dbReference>
<dbReference type="GO" id="GO:0004553">
    <property type="term" value="F:hydrolase activity, hydrolyzing O-glycosyl compounds"/>
    <property type="evidence" value="ECO:0007669"/>
    <property type="project" value="InterPro"/>
</dbReference>
<dbReference type="Pfam" id="PF00703">
    <property type="entry name" value="Glyco_hydro_2"/>
    <property type="match status" value="1"/>
</dbReference>
<proteinExistence type="inferred from homology"/>
<dbReference type="STRING" id="1499966.U14_04976"/>
<dbReference type="InterPro" id="IPR023232">
    <property type="entry name" value="Glyco_hydro_2_AS"/>
</dbReference>
<dbReference type="PROSITE" id="PS00608">
    <property type="entry name" value="GLYCOSYL_HYDROL_F2_2"/>
    <property type="match status" value="1"/>
</dbReference>
<evidence type="ECO:0000256" key="1">
    <source>
        <dbReference type="ARBA" id="ARBA00007401"/>
    </source>
</evidence>
<dbReference type="Gene3D" id="3.20.20.80">
    <property type="entry name" value="Glycosidases"/>
    <property type="match status" value="1"/>
</dbReference>
<reference evidence="8" key="1">
    <citation type="journal article" date="2015" name="PeerJ">
        <title>First genomic representation of candidate bacterial phylum KSB3 points to enhanced environmental sensing as a trigger of wastewater bulking.</title>
        <authorList>
            <person name="Sekiguchi Y."/>
            <person name="Ohashi A."/>
            <person name="Parks D.H."/>
            <person name="Yamauchi T."/>
            <person name="Tyson G.W."/>
            <person name="Hugenholtz P."/>
        </authorList>
    </citation>
    <scope>NUCLEOTIDE SEQUENCE [LARGE SCALE GENOMIC DNA]</scope>
</reference>
<dbReference type="InterPro" id="IPR036156">
    <property type="entry name" value="Beta-gal/glucu_dom_sf"/>
</dbReference>
<comment type="similarity">
    <text evidence="1">Belongs to the glycosyl hydrolase 2 family.</text>
</comment>
<dbReference type="Gene3D" id="2.60.120.260">
    <property type="entry name" value="Galactose-binding domain-like"/>
    <property type="match status" value="1"/>
</dbReference>
<accession>A0A081BQM4</accession>
<keyword evidence="2" id="KW-0378">Hydrolase</keyword>
<dbReference type="PANTHER" id="PTHR42732">
    <property type="entry name" value="BETA-GALACTOSIDASE"/>
    <property type="match status" value="1"/>
</dbReference>
<dbReference type="InterPro" id="IPR006103">
    <property type="entry name" value="Glyco_hydro_2_cat"/>
</dbReference>
<feature type="domain" description="Glycoside hydrolase family 2 catalytic" evidence="5">
    <location>
        <begin position="279"/>
        <end position="548"/>
    </location>
</feature>
<dbReference type="SUPFAM" id="SSF51445">
    <property type="entry name" value="(Trans)glycosidases"/>
    <property type="match status" value="1"/>
</dbReference>
<dbReference type="AlphaFoldDB" id="A0A081BQM4"/>
<feature type="domain" description="Glycoside hydrolase family 2 immunoglobulin-like beta-sandwich" evidence="4">
    <location>
        <begin position="160"/>
        <end position="271"/>
    </location>
</feature>
<evidence type="ECO:0000259" key="7">
    <source>
        <dbReference type="Pfam" id="PF18565"/>
    </source>
</evidence>
<dbReference type="InterPro" id="IPR013783">
    <property type="entry name" value="Ig-like_fold"/>
</dbReference>
<dbReference type="EMBL" id="DF820460">
    <property type="protein sequence ID" value="GAK53705.1"/>
    <property type="molecule type" value="Genomic_DNA"/>
</dbReference>
<evidence type="ECO:0000259" key="4">
    <source>
        <dbReference type="Pfam" id="PF00703"/>
    </source>
</evidence>
<dbReference type="InterPro" id="IPR008979">
    <property type="entry name" value="Galactose-bd-like_sf"/>
</dbReference>
<organism evidence="8">
    <name type="scientific">Candidatus Moduliflexus flocculans</name>
    <dbReference type="NCBI Taxonomy" id="1499966"/>
    <lineage>
        <taxon>Bacteria</taxon>
        <taxon>Candidatus Moduliflexota</taxon>
        <taxon>Candidatus Moduliflexia</taxon>
        <taxon>Candidatus Moduliflexales</taxon>
        <taxon>Candidatus Moduliflexaceae</taxon>
    </lineage>
</organism>
<dbReference type="Pfam" id="PF02836">
    <property type="entry name" value="Glyco_hydro_2_C"/>
    <property type="match status" value="1"/>
</dbReference>
<dbReference type="PANTHER" id="PTHR42732:SF1">
    <property type="entry name" value="BETA-MANNOSIDASE"/>
    <property type="match status" value="1"/>
</dbReference>
<evidence type="ECO:0000256" key="2">
    <source>
        <dbReference type="ARBA" id="ARBA00022801"/>
    </source>
</evidence>
<dbReference type="Proteomes" id="UP000030700">
    <property type="component" value="Unassembled WGS sequence"/>
</dbReference>
<feature type="domain" description="Glycosyl hydrolases family 2 sugar binding" evidence="6">
    <location>
        <begin position="51"/>
        <end position="154"/>
    </location>
</feature>
<evidence type="ECO:0000259" key="6">
    <source>
        <dbReference type="Pfam" id="PF02837"/>
    </source>
</evidence>
<evidence type="ECO:0000256" key="3">
    <source>
        <dbReference type="ARBA" id="ARBA00023295"/>
    </source>
</evidence>
<keyword evidence="9" id="KW-1185">Reference proteome</keyword>
<gene>
    <name evidence="8" type="ORF">U14_04976</name>
</gene>
<dbReference type="InterPro" id="IPR006102">
    <property type="entry name" value="Ig-like_GH2"/>
</dbReference>
<dbReference type="GO" id="GO:0005975">
    <property type="term" value="P:carbohydrate metabolic process"/>
    <property type="evidence" value="ECO:0007669"/>
    <property type="project" value="InterPro"/>
</dbReference>
<dbReference type="InterPro" id="IPR040605">
    <property type="entry name" value="Glyco_hydro2_dom5"/>
</dbReference>
<dbReference type="InterPro" id="IPR006101">
    <property type="entry name" value="Glyco_hydro_2"/>
</dbReference>
<dbReference type="InterPro" id="IPR006104">
    <property type="entry name" value="Glyco_hydro_2_N"/>
</dbReference>
<name>A0A081BQM4_9BACT</name>
<protein>
    <submittedName>
        <fullName evidence="8">Beta-galactosidase</fullName>
    </submittedName>
</protein>
<dbReference type="HOGENOM" id="CLU_006501_5_1_0"/>
<dbReference type="Pfam" id="PF18565">
    <property type="entry name" value="Glyco_hydro2_C5"/>
    <property type="match status" value="1"/>
</dbReference>
<dbReference type="InterPro" id="IPR017853">
    <property type="entry name" value="GH"/>
</dbReference>
<dbReference type="InterPro" id="IPR051913">
    <property type="entry name" value="GH2_Domain-Containing"/>
</dbReference>
<evidence type="ECO:0000313" key="9">
    <source>
        <dbReference type="Proteomes" id="UP000030700"/>
    </source>
</evidence>
<keyword evidence="3" id="KW-0326">Glycosidase</keyword>
<evidence type="ECO:0000259" key="5">
    <source>
        <dbReference type="Pfam" id="PF02836"/>
    </source>
</evidence>
<feature type="domain" description="Glycoside hydrolase family 2" evidence="7">
    <location>
        <begin position="656"/>
        <end position="744"/>
    </location>
</feature>
<evidence type="ECO:0000313" key="8">
    <source>
        <dbReference type="EMBL" id="GAK53705.1"/>
    </source>
</evidence>
<dbReference type="SUPFAM" id="SSF49785">
    <property type="entry name" value="Galactose-binding domain-like"/>
    <property type="match status" value="1"/>
</dbReference>
<sequence>MPRTSLPMLHNWKYAPSFDEAYLARNYDDSAWKTVTIPHANIETPYNYFDEKMFQFVSCYRATISPNQQDANTRIFLDFEGVMTAAEVYLNGEFVGSHRGGYTPFRVELTGRVAFGQPNVAVVKVDSREREDIPPFGGSIDYLTFGGIYREVALTLVDPIYIENVFVRQADVLSDEKRVEYSLFLRNTTNVGQNVRALVTIRDEQQQPIIQAEEHFTLTDGSAAQRVDFALSGLRNIKLWELDAPALYTFDVKLLSESGAEDTYSTRFGFRTATFTPQGFLLNGKPLKLRGLNRHQTFPYVGQAMPARAQRKDADILKDELHLNLARTSHYPQSRHFLDRCDEIGLLVLEEIPGWQHIGDRAWQQVACENVREMVTRDWNHPSIILWGVRINESPDNHDFYVETNRIAHELDPTRQTGGIRCIPNSELLEDVYTMNDFVHNGGGIALCDQQVVTGLDHVVPYLVTEFNGHMYPTKRFDQEERLVEHALRHARVQNRAAEDPAICGGIGWCAFDYNTHYNFGAGDRICYHGVMDMFRLPKMAAQFYRSQGSPAQDVVLEPATFWTRGERSIGGVIPLVVFTNCDMLEFFYGEKLVGKYLPAKDRFPGLEHPPIIIEIPFDELGVWGLTWEHGRFVGYLNGKAVIERQFVSDPVPTKIVAVADDAALQADGIDVTRVVYTAVDQAGNLTPFLHEFLKLSLTGPGEIIGPKEIPVIGGAVAVWVKAGTQAGTITLSAAGTRFTANDVRIEIIQ</sequence>